<dbReference type="Pfam" id="PF08241">
    <property type="entry name" value="Methyltransf_11"/>
    <property type="match status" value="1"/>
</dbReference>
<dbReference type="GO" id="GO:0032259">
    <property type="term" value="P:methylation"/>
    <property type="evidence" value="ECO:0007669"/>
    <property type="project" value="UniProtKB-KW"/>
</dbReference>
<evidence type="ECO:0000256" key="3">
    <source>
        <dbReference type="ARBA" id="ARBA00022679"/>
    </source>
</evidence>
<dbReference type="Gene3D" id="3.40.50.150">
    <property type="entry name" value="Vaccinia Virus protein VP39"/>
    <property type="match status" value="1"/>
</dbReference>
<keyword evidence="2 6" id="KW-0489">Methyltransferase</keyword>
<dbReference type="InterPro" id="IPR029063">
    <property type="entry name" value="SAM-dependent_MTases_sf"/>
</dbReference>
<feature type="region of interest" description="Disordered" evidence="4">
    <location>
        <begin position="245"/>
        <end position="266"/>
    </location>
</feature>
<dbReference type="InterPro" id="IPR051052">
    <property type="entry name" value="Diverse_substrate_MTase"/>
</dbReference>
<dbReference type="GO" id="GO:0008757">
    <property type="term" value="F:S-adenosylmethionine-dependent methyltransferase activity"/>
    <property type="evidence" value="ECO:0007669"/>
    <property type="project" value="InterPro"/>
</dbReference>
<dbReference type="EMBL" id="RAZT01000001">
    <property type="protein sequence ID" value="RKN36264.1"/>
    <property type="molecule type" value="Genomic_DNA"/>
</dbReference>
<name>A0A3A9YMD5_9ACTN</name>
<evidence type="ECO:0000256" key="2">
    <source>
        <dbReference type="ARBA" id="ARBA00022603"/>
    </source>
</evidence>
<gene>
    <name evidence="6" type="ORF">D7044_00990</name>
</gene>
<proteinExistence type="inferred from homology"/>
<dbReference type="InterPro" id="IPR013216">
    <property type="entry name" value="Methyltransf_11"/>
</dbReference>
<reference evidence="6 7" key="1">
    <citation type="submission" date="2018-09" db="EMBL/GenBank/DDBJ databases">
        <title>Micromonospora sp. nov. MS1-9, isolated from a root of Musa sp.</title>
        <authorList>
            <person name="Kuncharoen N."/>
            <person name="Kudo T."/>
            <person name="Ohkuma M."/>
            <person name="Yuki M."/>
            <person name="Tanasupawat S."/>
        </authorList>
    </citation>
    <scope>NUCLEOTIDE SEQUENCE [LARGE SCALE GENOMIC DNA]</scope>
    <source>
        <strain evidence="6 7">MS1-9</strain>
    </source>
</reference>
<evidence type="ECO:0000259" key="5">
    <source>
        <dbReference type="Pfam" id="PF08241"/>
    </source>
</evidence>
<comment type="caution">
    <text evidence="6">The sequence shown here is derived from an EMBL/GenBank/DDBJ whole genome shotgun (WGS) entry which is preliminary data.</text>
</comment>
<dbReference type="PANTHER" id="PTHR44942">
    <property type="entry name" value="METHYLTRANSF_11 DOMAIN-CONTAINING PROTEIN"/>
    <property type="match status" value="1"/>
</dbReference>
<evidence type="ECO:0000256" key="1">
    <source>
        <dbReference type="ARBA" id="ARBA00008361"/>
    </source>
</evidence>
<comment type="similarity">
    <text evidence="1">Belongs to the methyltransferase superfamily.</text>
</comment>
<protein>
    <submittedName>
        <fullName evidence="6">Methyltransferase domain-containing protein</fullName>
    </submittedName>
</protein>
<evidence type="ECO:0000313" key="7">
    <source>
        <dbReference type="Proteomes" id="UP000275865"/>
    </source>
</evidence>
<dbReference type="CDD" id="cd02440">
    <property type="entry name" value="AdoMet_MTases"/>
    <property type="match status" value="1"/>
</dbReference>
<keyword evidence="3 6" id="KW-0808">Transferase</keyword>
<feature type="domain" description="Methyltransferase type 11" evidence="5">
    <location>
        <begin position="42"/>
        <end position="131"/>
    </location>
</feature>
<dbReference type="Proteomes" id="UP000275865">
    <property type="component" value="Unassembled WGS sequence"/>
</dbReference>
<dbReference type="SUPFAM" id="SSF53335">
    <property type="entry name" value="S-adenosyl-L-methionine-dependent methyltransferases"/>
    <property type="match status" value="1"/>
</dbReference>
<dbReference type="AlphaFoldDB" id="A0A3A9YMD5"/>
<accession>A0A3A9YMD5</accession>
<dbReference type="PANTHER" id="PTHR44942:SF4">
    <property type="entry name" value="METHYLTRANSFERASE TYPE 11 DOMAIN-CONTAINING PROTEIN"/>
    <property type="match status" value="1"/>
</dbReference>
<organism evidence="6 7">
    <name type="scientific">Micromonospora musae</name>
    <dbReference type="NCBI Taxonomy" id="1894970"/>
    <lineage>
        <taxon>Bacteria</taxon>
        <taxon>Bacillati</taxon>
        <taxon>Actinomycetota</taxon>
        <taxon>Actinomycetes</taxon>
        <taxon>Micromonosporales</taxon>
        <taxon>Micromonosporaceae</taxon>
        <taxon>Micromonospora</taxon>
    </lineage>
</organism>
<evidence type="ECO:0000256" key="4">
    <source>
        <dbReference type="SAM" id="MobiDB-lite"/>
    </source>
</evidence>
<evidence type="ECO:0000313" key="6">
    <source>
        <dbReference type="EMBL" id="RKN36264.1"/>
    </source>
</evidence>
<sequence>MTSVSMLFGQVADTYDDVRPEYPDGIAEVIRDYHGGVPRRIVEVGAGTGKGTRVLLRLGAPVTCLEPDPRMAALLTANRPEVTVRAETFEQWRAPDGGVPLIAAALAWHWLDPATRNRRAHDALTPGGTLAVFAHKYGYADPVQSRAIDAALHAIDPDVKDRPAGWFHLDITASGLFTDVRSDTVDRDLALSTDRYLDLVRTFGPFRQHPVDQQERALTAVRSLVDGFGGRIVLRLRTSLVLARRPHDATPATPPSPPEQRGSNTR</sequence>